<evidence type="ECO:0000313" key="2">
    <source>
        <dbReference type="Proteomes" id="UP000254069"/>
    </source>
</evidence>
<organism evidence="1 2">
    <name type="scientific">Shewanella algae</name>
    <dbReference type="NCBI Taxonomy" id="38313"/>
    <lineage>
        <taxon>Bacteria</taxon>
        <taxon>Pseudomonadati</taxon>
        <taxon>Pseudomonadota</taxon>
        <taxon>Gammaproteobacteria</taxon>
        <taxon>Alteromonadales</taxon>
        <taxon>Shewanellaceae</taxon>
        <taxon>Shewanella</taxon>
    </lineage>
</organism>
<dbReference type="Proteomes" id="UP000254069">
    <property type="component" value="Unassembled WGS sequence"/>
</dbReference>
<sequence>MKIGRWQTPFEQGDLFITGLFWGGDFMLQLPGGKRYQIKNTPHPGVDLSLELFHLPSEGRYRLHYHSVTAFRMLDEHGLLELWQALSELGDEQGYNSRLIKDHAWSQESPISFFHGHSEGWSHLICTGDECVEVLCPSAPEIIYLGKCAAMED</sequence>
<dbReference type="AlphaFoldDB" id="A0A380BNN2"/>
<reference evidence="1 2" key="1">
    <citation type="submission" date="2018-06" db="EMBL/GenBank/DDBJ databases">
        <authorList>
            <consortium name="Pathogen Informatics"/>
            <person name="Doyle S."/>
        </authorList>
    </citation>
    <scope>NUCLEOTIDE SEQUENCE [LARGE SCALE GENOMIC DNA]</scope>
    <source>
        <strain evidence="1 2">NCTC10738</strain>
    </source>
</reference>
<dbReference type="EMBL" id="UGYO01000002">
    <property type="protein sequence ID" value="SUJ03357.1"/>
    <property type="molecule type" value="Genomic_DNA"/>
</dbReference>
<dbReference type="RefSeq" id="WP_093983114.1">
    <property type="nucleotide sequence ID" value="NZ_CP068229.1"/>
</dbReference>
<evidence type="ECO:0000313" key="1">
    <source>
        <dbReference type="EMBL" id="SUJ03357.1"/>
    </source>
</evidence>
<name>A0A380BNN2_9GAMM</name>
<accession>A0A380BNN2</accession>
<gene>
    <name evidence="1" type="ORF">NCTC10738_03604</name>
</gene>
<protein>
    <submittedName>
        <fullName evidence="1">Uncharacterized protein</fullName>
    </submittedName>
</protein>
<keyword evidence="2" id="KW-1185">Reference proteome</keyword>
<proteinExistence type="predicted"/>